<dbReference type="SMART" id="SM00382">
    <property type="entry name" value="AAA"/>
    <property type="match status" value="1"/>
</dbReference>
<dbReference type="GO" id="GO:0006355">
    <property type="term" value="P:regulation of DNA-templated transcription"/>
    <property type="evidence" value="ECO:0007669"/>
    <property type="project" value="InterPro"/>
</dbReference>
<dbReference type="CDD" id="cd00009">
    <property type="entry name" value="AAA"/>
    <property type="match status" value="1"/>
</dbReference>
<proteinExistence type="predicted"/>
<dbReference type="GO" id="GO:0000160">
    <property type="term" value="P:phosphorelay signal transduction system"/>
    <property type="evidence" value="ECO:0007669"/>
    <property type="project" value="UniProtKB-KW"/>
</dbReference>
<keyword evidence="4" id="KW-0805">Transcription regulation</keyword>
<dbReference type="InterPro" id="IPR025662">
    <property type="entry name" value="Sigma_54_int_dom_ATP-bd_1"/>
</dbReference>
<gene>
    <name evidence="7" type="ORF">DLJ53_31265</name>
</gene>
<dbReference type="InterPro" id="IPR002197">
    <property type="entry name" value="HTH_Fis"/>
</dbReference>
<dbReference type="PROSITE" id="PS50045">
    <property type="entry name" value="SIGMA54_INTERACT_4"/>
    <property type="match status" value="1"/>
</dbReference>
<evidence type="ECO:0000256" key="4">
    <source>
        <dbReference type="ARBA" id="ARBA00023015"/>
    </source>
</evidence>
<dbReference type="InterPro" id="IPR002078">
    <property type="entry name" value="Sigma_54_int"/>
</dbReference>
<evidence type="ECO:0000256" key="5">
    <source>
        <dbReference type="ARBA" id="ARBA00023163"/>
    </source>
</evidence>
<dbReference type="Gene3D" id="1.10.8.60">
    <property type="match status" value="1"/>
</dbReference>
<dbReference type="Pfam" id="PF02954">
    <property type="entry name" value="HTH_8"/>
    <property type="match status" value="1"/>
</dbReference>
<dbReference type="SUPFAM" id="SSF52540">
    <property type="entry name" value="P-loop containing nucleoside triphosphate hydrolases"/>
    <property type="match status" value="1"/>
</dbReference>
<reference evidence="7 8" key="1">
    <citation type="submission" date="2018-05" db="EMBL/GenBank/DDBJ databases">
        <title>Acuticoccus sediminis sp. nov., isolated from deep-sea sediment of Indian Ocean.</title>
        <authorList>
            <person name="Liu X."/>
            <person name="Lai Q."/>
            <person name="Du Y."/>
            <person name="Sun F."/>
            <person name="Zhang X."/>
            <person name="Wang S."/>
            <person name="Shao Z."/>
        </authorList>
    </citation>
    <scope>NUCLEOTIDE SEQUENCE [LARGE SCALE GENOMIC DNA]</scope>
    <source>
        <strain evidence="7 8">PTG4-2</strain>
    </source>
</reference>
<keyword evidence="2" id="KW-0067">ATP-binding</keyword>
<accession>A0A8B2NKR9</accession>
<feature type="domain" description="Sigma-54 factor interaction" evidence="6">
    <location>
        <begin position="361"/>
        <end position="564"/>
    </location>
</feature>
<dbReference type="InterPro" id="IPR009057">
    <property type="entry name" value="Homeodomain-like_sf"/>
</dbReference>
<keyword evidence="5" id="KW-0804">Transcription</keyword>
<dbReference type="InterPro" id="IPR029016">
    <property type="entry name" value="GAF-like_dom_sf"/>
</dbReference>
<dbReference type="InterPro" id="IPR058031">
    <property type="entry name" value="AAA_lid_NorR"/>
</dbReference>
<evidence type="ECO:0000256" key="3">
    <source>
        <dbReference type="ARBA" id="ARBA00023012"/>
    </source>
</evidence>
<organism evidence="7 8">
    <name type="scientific">Acuticoccus sediminis</name>
    <dbReference type="NCBI Taxonomy" id="2184697"/>
    <lineage>
        <taxon>Bacteria</taxon>
        <taxon>Pseudomonadati</taxon>
        <taxon>Pseudomonadota</taxon>
        <taxon>Alphaproteobacteria</taxon>
        <taxon>Hyphomicrobiales</taxon>
        <taxon>Amorphaceae</taxon>
        <taxon>Acuticoccus</taxon>
    </lineage>
</organism>
<dbReference type="Gene3D" id="3.30.450.40">
    <property type="match status" value="1"/>
</dbReference>
<dbReference type="Gene3D" id="3.40.50.300">
    <property type="entry name" value="P-loop containing nucleotide triphosphate hydrolases"/>
    <property type="match status" value="1"/>
</dbReference>
<evidence type="ECO:0000256" key="1">
    <source>
        <dbReference type="ARBA" id="ARBA00022741"/>
    </source>
</evidence>
<evidence type="ECO:0000259" key="6">
    <source>
        <dbReference type="PROSITE" id="PS50045"/>
    </source>
</evidence>
<dbReference type="RefSeq" id="WP_111352268.1">
    <property type="nucleotide sequence ID" value="NZ_QHHQ01000011.1"/>
</dbReference>
<dbReference type="PANTHER" id="PTHR32071">
    <property type="entry name" value="TRANSCRIPTIONAL REGULATORY PROTEIN"/>
    <property type="match status" value="1"/>
</dbReference>
<dbReference type="EMBL" id="QHHQ01000011">
    <property type="protein sequence ID" value="RAH96745.1"/>
    <property type="molecule type" value="Genomic_DNA"/>
</dbReference>
<keyword evidence="3" id="KW-0902">Two-component regulatory system</keyword>
<evidence type="ECO:0000313" key="8">
    <source>
        <dbReference type="Proteomes" id="UP000249590"/>
    </source>
</evidence>
<dbReference type="Proteomes" id="UP000249590">
    <property type="component" value="Unassembled WGS sequence"/>
</dbReference>
<sequence length="650" mass="70369">MSGPDGDAELSALIRSRSFADAPDRLIRASWHRCLEDFQLDPGRKLAIAQLTPAETAVESERCGLALHLAEIHLNRLQGIMQPAGYAVSFANRDAVTLAARIPHEFDVEIGRALAQGTRWREAEMGTNGIGSCLQLRESLIVNRDEHFHTCHEMMSCCVAPVFDPFGALLGCINASMVGGSLRRIDHRLAMQLVNRHALLLEDDLVGSLENACAWLSLRPLDRTWDWPALVAVDDAGRVIGANSAARRLGAEIADARGELLGFPLDEVLGCDLERFIRTSEEAAIELQLGRQGVPHLYACRVTWPPPPFAFRRHTAVSPSPGAPAPVPATRARPGGPRPLDLAYLCAGETRLALERPRVVRVADAGVPVLLCGETGTGKDAFARAIHEASARQGGPFVTFDCAAVPEALIERELYGDDVPHGAGRPAGKLQLASGGTLFLNEIGDMPLALQTRLLRVLSDGEIHPPGAPAPMLLDLQLIAATHRDLPAMVEEGSFRRDLYHRVCGYALSLPALRERSDRQVLLRAIMAEVGANGCSSTVETILLGYDWPGNIRELLQTVRMAAGLAGGGRIEVECLPAHLRLKAATTAEAGAGECAAPLPVNCDERQMLLEALRATRWNITATSQRLGLSRSTVYRRIRNFDLPVPSQLI</sequence>
<dbReference type="PANTHER" id="PTHR32071:SF77">
    <property type="entry name" value="TRANSCRIPTIONAL REGULATORY PROTEIN"/>
    <property type="match status" value="1"/>
</dbReference>
<dbReference type="InterPro" id="IPR003593">
    <property type="entry name" value="AAA+_ATPase"/>
</dbReference>
<dbReference type="PROSITE" id="PS00675">
    <property type="entry name" value="SIGMA54_INTERACT_1"/>
    <property type="match status" value="1"/>
</dbReference>
<dbReference type="OrthoDB" id="9805953at2"/>
<comment type="caution">
    <text evidence="7">The sequence shown here is derived from an EMBL/GenBank/DDBJ whole genome shotgun (WGS) entry which is preliminary data.</text>
</comment>
<dbReference type="Pfam" id="PF00158">
    <property type="entry name" value="Sigma54_activat"/>
    <property type="match status" value="1"/>
</dbReference>
<dbReference type="GO" id="GO:0005524">
    <property type="term" value="F:ATP binding"/>
    <property type="evidence" value="ECO:0007669"/>
    <property type="project" value="UniProtKB-KW"/>
</dbReference>
<dbReference type="SUPFAM" id="SSF46689">
    <property type="entry name" value="Homeodomain-like"/>
    <property type="match status" value="1"/>
</dbReference>
<dbReference type="PRINTS" id="PR01590">
    <property type="entry name" value="HTHFIS"/>
</dbReference>
<protein>
    <submittedName>
        <fullName evidence="7">Sigma-54-dependent Fis family transcriptional regulator</fullName>
    </submittedName>
</protein>
<dbReference type="Pfam" id="PF25601">
    <property type="entry name" value="AAA_lid_14"/>
    <property type="match status" value="1"/>
</dbReference>
<dbReference type="AlphaFoldDB" id="A0A8B2NKR9"/>
<evidence type="ECO:0000256" key="2">
    <source>
        <dbReference type="ARBA" id="ARBA00022840"/>
    </source>
</evidence>
<name>A0A8B2NKR9_9HYPH</name>
<keyword evidence="1" id="KW-0547">Nucleotide-binding</keyword>
<keyword evidence="8" id="KW-1185">Reference proteome</keyword>
<dbReference type="Gene3D" id="1.10.10.60">
    <property type="entry name" value="Homeodomain-like"/>
    <property type="match status" value="1"/>
</dbReference>
<dbReference type="InterPro" id="IPR027417">
    <property type="entry name" value="P-loop_NTPase"/>
</dbReference>
<dbReference type="GO" id="GO:0043565">
    <property type="term" value="F:sequence-specific DNA binding"/>
    <property type="evidence" value="ECO:0007669"/>
    <property type="project" value="InterPro"/>
</dbReference>
<evidence type="ECO:0000313" key="7">
    <source>
        <dbReference type="EMBL" id="RAH96745.1"/>
    </source>
</evidence>